<dbReference type="KEGG" id="can:Cyan10605_2583"/>
<dbReference type="Proteomes" id="UP000010480">
    <property type="component" value="Chromosome"/>
</dbReference>
<organism evidence="1 2">
    <name type="scientific">Cyanobacterium aponinum (strain PCC 10605)</name>
    <dbReference type="NCBI Taxonomy" id="755178"/>
    <lineage>
        <taxon>Bacteria</taxon>
        <taxon>Bacillati</taxon>
        <taxon>Cyanobacteriota</taxon>
        <taxon>Cyanophyceae</taxon>
        <taxon>Oscillatoriophycideae</taxon>
        <taxon>Chroococcales</taxon>
        <taxon>Geminocystaceae</taxon>
        <taxon>Cyanobacterium</taxon>
    </lineage>
</organism>
<keyword evidence="2" id="KW-1185">Reference proteome</keyword>
<reference evidence="2" key="1">
    <citation type="journal article" date="2013" name="Proc. Natl. Acad. Sci. U.S.A.">
        <title>Improving the coverage of the cyanobacterial phylum using diversity-driven genome sequencing.</title>
        <authorList>
            <person name="Shih P.M."/>
            <person name="Wu D."/>
            <person name="Latifi A."/>
            <person name="Axen S.D."/>
            <person name="Fewer D.P."/>
            <person name="Talla E."/>
            <person name="Calteau A."/>
            <person name="Cai F."/>
            <person name="Tandeau de Marsac N."/>
            <person name="Rippka R."/>
            <person name="Herdman M."/>
            <person name="Sivonen K."/>
            <person name="Coursin T."/>
            <person name="Laurent T."/>
            <person name="Goodwin L."/>
            <person name="Nolan M."/>
            <person name="Davenport K.W."/>
            <person name="Han C.S."/>
            <person name="Rubin E.M."/>
            <person name="Eisen J.A."/>
            <person name="Woyke T."/>
            <person name="Gugger M."/>
            <person name="Kerfeld C.A."/>
        </authorList>
    </citation>
    <scope>NUCLEOTIDE SEQUENCE [LARGE SCALE GENOMIC DNA]</scope>
    <source>
        <strain evidence="2">PCC 10605</strain>
    </source>
</reference>
<proteinExistence type="predicted"/>
<dbReference type="OrthoDB" id="9780724at2"/>
<accession>K9Z7V2</accession>
<evidence type="ECO:0000313" key="2">
    <source>
        <dbReference type="Proteomes" id="UP000010480"/>
    </source>
</evidence>
<dbReference type="STRING" id="755178.Cyan10605_2583"/>
<dbReference type="HOGENOM" id="CLU_2600195_0_0_3"/>
<gene>
    <name evidence="1" type="ordered locus">Cyan10605_2583</name>
</gene>
<dbReference type="eggNOG" id="COG3344">
    <property type="taxonomic scope" value="Bacteria"/>
</dbReference>
<sequence>MKELIYLLFFYRIKQDSFCNFIEIDFYRQNKEQLRKEVELIFDKPETYKADTAFSFYLPKSDMFLRRMIYVPFKDLVVK</sequence>
<dbReference type="AlphaFoldDB" id="K9Z7V2"/>
<name>K9Z7V2_CYAAP</name>
<dbReference type="EMBL" id="CP003947">
    <property type="protein sequence ID" value="AFZ54660.1"/>
    <property type="molecule type" value="Genomic_DNA"/>
</dbReference>
<protein>
    <submittedName>
        <fullName evidence="1">Uncharacterized protein</fullName>
    </submittedName>
</protein>
<evidence type="ECO:0000313" key="1">
    <source>
        <dbReference type="EMBL" id="AFZ54660.1"/>
    </source>
</evidence>